<keyword evidence="1" id="KW-0812">Transmembrane</keyword>
<name>A0ABV9Q1K8_9BACL</name>
<dbReference type="Proteomes" id="UP001596002">
    <property type="component" value="Unassembled WGS sequence"/>
</dbReference>
<accession>A0ABV9Q1K8</accession>
<keyword evidence="1" id="KW-0472">Membrane</keyword>
<protein>
    <recommendedName>
        <fullName evidence="4">Holin</fullName>
    </recommendedName>
</protein>
<evidence type="ECO:0000256" key="1">
    <source>
        <dbReference type="SAM" id="Phobius"/>
    </source>
</evidence>
<keyword evidence="1" id="KW-1133">Transmembrane helix</keyword>
<reference evidence="3" key="1">
    <citation type="journal article" date="2019" name="Int. J. Syst. Evol. Microbiol.">
        <title>The Global Catalogue of Microorganisms (GCM) 10K type strain sequencing project: providing services to taxonomists for standard genome sequencing and annotation.</title>
        <authorList>
            <consortium name="The Broad Institute Genomics Platform"/>
            <consortium name="The Broad Institute Genome Sequencing Center for Infectious Disease"/>
            <person name="Wu L."/>
            <person name="Ma J."/>
        </authorList>
    </citation>
    <scope>NUCLEOTIDE SEQUENCE [LARGE SCALE GENOMIC DNA]</scope>
    <source>
        <strain evidence="3">WYCCWR 12678</strain>
    </source>
</reference>
<feature type="transmembrane region" description="Helical" evidence="1">
    <location>
        <begin position="6"/>
        <end position="29"/>
    </location>
</feature>
<keyword evidence="3" id="KW-1185">Reference proteome</keyword>
<feature type="transmembrane region" description="Helical" evidence="1">
    <location>
        <begin position="68"/>
        <end position="87"/>
    </location>
</feature>
<gene>
    <name evidence="2" type="ORF">ACFO8Q_12275</name>
</gene>
<comment type="caution">
    <text evidence="2">The sequence shown here is derived from an EMBL/GenBank/DDBJ whole genome shotgun (WGS) entry which is preliminary data.</text>
</comment>
<evidence type="ECO:0000313" key="2">
    <source>
        <dbReference type="EMBL" id="MFC4768124.1"/>
    </source>
</evidence>
<evidence type="ECO:0000313" key="3">
    <source>
        <dbReference type="Proteomes" id="UP001596002"/>
    </source>
</evidence>
<sequence>MISGYMLYALWLVLGAIGLNVLLGVIRAVMSSSFSVGKFTMFLKTGIMFGVLPLLVVAHVMPMDPTGWLLQIAYYAGAAGVFINYIMDAFGKIKK</sequence>
<evidence type="ECO:0008006" key="4">
    <source>
        <dbReference type="Google" id="ProtNLM"/>
    </source>
</evidence>
<feature type="transmembrane region" description="Helical" evidence="1">
    <location>
        <begin position="41"/>
        <end position="62"/>
    </location>
</feature>
<proteinExistence type="predicted"/>
<dbReference type="RefSeq" id="WP_380026048.1">
    <property type="nucleotide sequence ID" value="NZ_JBHSHC010000096.1"/>
</dbReference>
<dbReference type="EMBL" id="JBHSHC010000096">
    <property type="protein sequence ID" value="MFC4768124.1"/>
    <property type="molecule type" value="Genomic_DNA"/>
</dbReference>
<organism evidence="2 3">
    <name type="scientific">Effusibacillus consociatus</name>
    <dbReference type="NCBI Taxonomy" id="1117041"/>
    <lineage>
        <taxon>Bacteria</taxon>
        <taxon>Bacillati</taxon>
        <taxon>Bacillota</taxon>
        <taxon>Bacilli</taxon>
        <taxon>Bacillales</taxon>
        <taxon>Alicyclobacillaceae</taxon>
        <taxon>Effusibacillus</taxon>
    </lineage>
</organism>